<reference evidence="2" key="1">
    <citation type="submission" date="2020-06" db="EMBL/GenBank/DDBJ databases">
        <title>Unique genomic features of the anaerobic methanotrophic archaea.</title>
        <authorList>
            <person name="Chadwick G.L."/>
            <person name="Skennerton C.T."/>
            <person name="Laso-Perez R."/>
            <person name="Leu A.O."/>
            <person name="Speth D.R."/>
            <person name="Yu H."/>
            <person name="Morgan-Lang C."/>
            <person name="Hatzenpichler R."/>
            <person name="Goudeau D."/>
            <person name="Malmstrom R."/>
            <person name="Brazelton W.J."/>
            <person name="Woyke T."/>
            <person name="Hallam S.J."/>
            <person name="Tyson G.W."/>
            <person name="Wegener G."/>
            <person name="Boetius A."/>
            <person name="Orphan V."/>
        </authorList>
    </citation>
    <scope>NUCLEOTIDE SEQUENCE</scope>
</reference>
<sequence length="475" mass="55046">MEKWVSDWVRAQRSEGKRGIEIKNFGSAYYVYRSTTFWDKELKKRRKRSTYLGKLDKERGFISSKKGTPRFRPRSIRQYGNAMLLHRAMQDLLPLLKEGFDELWQEIYALATTRILGYTPLERVASVWGRLHDPNNLTPNLSSKKLSEVLKAVGSDRGGQDIIFRELSRNGRQFVYDLSVVFTRSEGINIAEVGYNKDHVCVPQINLALLYSVDKGLPTMIRALPGSIKDITSLYNSLREIGIEGKILILDRGFFSKDVVAFLLEQETSFLLPARRNSKLYDIRIHLTGHFFYRERLIRFGKRRVEGYFLYLFEDAVLRVEEEKTLYKRLDEETIDKGKLGRGLKRAGRILLISDLDKEGGEIFMMYKQRGGVENQFDTYKNVLNADRMYLQDDESVFGHLFTSFLALYGYCTLETVLKEAGLLRKFSPMDLLEEFSKVYIVTDGEQEVISEIPRKVAELDKLLGIDVFPKMMQS</sequence>
<evidence type="ECO:0000313" key="2">
    <source>
        <dbReference type="EMBL" id="QNO52075.1"/>
    </source>
</evidence>
<dbReference type="GO" id="GO:0006313">
    <property type="term" value="P:DNA transposition"/>
    <property type="evidence" value="ECO:0007669"/>
    <property type="project" value="InterPro"/>
</dbReference>
<accession>A0A7G9YVP1</accession>
<dbReference type="Pfam" id="PF01609">
    <property type="entry name" value="DDE_Tnp_1"/>
    <property type="match status" value="1"/>
</dbReference>
<proteinExistence type="predicted"/>
<organism evidence="2">
    <name type="scientific">Candidatus Methanophagaceae archaeon ANME-1 ERB6</name>
    <dbReference type="NCBI Taxonomy" id="2759912"/>
    <lineage>
        <taxon>Archaea</taxon>
        <taxon>Methanobacteriati</taxon>
        <taxon>Methanobacteriota</taxon>
        <taxon>Stenosarchaea group</taxon>
        <taxon>Methanomicrobia</taxon>
        <taxon>Candidatus Methanophagales</taxon>
        <taxon>Candidatus Methanophagaceae</taxon>
    </lineage>
</organism>
<dbReference type="InterPro" id="IPR002559">
    <property type="entry name" value="Transposase_11"/>
</dbReference>
<protein>
    <recommendedName>
        <fullName evidence="1">Transposase IS4-like domain-containing protein</fullName>
    </recommendedName>
</protein>
<dbReference type="GO" id="GO:0003677">
    <property type="term" value="F:DNA binding"/>
    <property type="evidence" value="ECO:0007669"/>
    <property type="project" value="InterPro"/>
</dbReference>
<gene>
    <name evidence="2" type="ORF">IPGHNFGK_00031</name>
</gene>
<dbReference type="PANTHER" id="PTHR34614">
    <property type="match status" value="1"/>
</dbReference>
<dbReference type="InterPro" id="IPR012337">
    <property type="entry name" value="RNaseH-like_sf"/>
</dbReference>
<dbReference type="AlphaFoldDB" id="A0A7G9YVP1"/>
<dbReference type="SUPFAM" id="SSF53098">
    <property type="entry name" value="Ribonuclease H-like"/>
    <property type="match status" value="1"/>
</dbReference>
<dbReference type="GO" id="GO:0004803">
    <property type="term" value="F:transposase activity"/>
    <property type="evidence" value="ECO:0007669"/>
    <property type="project" value="InterPro"/>
</dbReference>
<feature type="domain" description="Transposase IS4-like" evidence="1">
    <location>
        <begin position="194"/>
        <end position="408"/>
    </location>
</feature>
<evidence type="ECO:0000259" key="1">
    <source>
        <dbReference type="Pfam" id="PF01609"/>
    </source>
</evidence>
<dbReference type="EMBL" id="MT631500">
    <property type="protein sequence ID" value="QNO52075.1"/>
    <property type="molecule type" value="Genomic_DNA"/>
</dbReference>
<name>A0A7G9YVP1_9EURY</name>
<dbReference type="PANTHER" id="PTHR34614:SF2">
    <property type="entry name" value="TRANSPOSASE IS4-LIKE DOMAIN-CONTAINING PROTEIN"/>
    <property type="match status" value="1"/>
</dbReference>